<evidence type="ECO:0000313" key="2">
    <source>
        <dbReference type="EnsemblMetazoa" id="ADIR000187-PA"/>
    </source>
</evidence>
<accession>A0A182MXT4</accession>
<organism evidence="2 3">
    <name type="scientific">Anopheles dirus</name>
    <dbReference type="NCBI Taxonomy" id="7168"/>
    <lineage>
        <taxon>Eukaryota</taxon>
        <taxon>Metazoa</taxon>
        <taxon>Ecdysozoa</taxon>
        <taxon>Arthropoda</taxon>
        <taxon>Hexapoda</taxon>
        <taxon>Insecta</taxon>
        <taxon>Pterygota</taxon>
        <taxon>Neoptera</taxon>
        <taxon>Endopterygota</taxon>
        <taxon>Diptera</taxon>
        <taxon>Nematocera</taxon>
        <taxon>Culicoidea</taxon>
        <taxon>Culicidae</taxon>
        <taxon>Anophelinae</taxon>
        <taxon>Anopheles</taxon>
    </lineage>
</organism>
<reference evidence="2" key="2">
    <citation type="submission" date="2020-05" db="UniProtKB">
        <authorList>
            <consortium name="EnsemblMetazoa"/>
        </authorList>
    </citation>
    <scope>IDENTIFICATION</scope>
    <source>
        <strain evidence="2">WRAIR2</strain>
    </source>
</reference>
<keyword evidence="3" id="KW-1185">Reference proteome</keyword>
<reference evidence="3" key="1">
    <citation type="submission" date="2013-03" db="EMBL/GenBank/DDBJ databases">
        <title>The Genome Sequence of Anopheles dirus WRAIR2.</title>
        <authorList>
            <consortium name="The Broad Institute Genomics Platform"/>
            <person name="Neafsey D.E."/>
            <person name="Walton C."/>
            <person name="Walker B."/>
            <person name="Young S.K."/>
            <person name="Zeng Q."/>
            <person name="Gargeya S."/>
            <person name="Fitzgerald M."/>
            <person name="Haas B."/>
            <person name="Abouelleil A."/>
            <person name="Allen A.W."/>
            <person name="Alvarado L."/>
            <person name="Arachchi H.M."/>
            <person name="Berlin A.M."/>
            <person name="Chapman S.B."/>
            <person name="Gainer-Dewar J."/>
            <person name="Goldberg J."/>
            <person name="Griggs A."/>
            <person name="Gujja S."/>
            <person name="Hansen M."/>
            <person name="Howarth C."/>
            <person name="Imamovic A."/>
            <person name="Ireland A."/>
            <person name="Larimer J."/>
            <person name="McCowan C."/>
            <person name="Murphy C."/>
            <person name="Pearson M."/>
            <person name="Poon T.W."/>
            <person name="Priest M."/>
            <person name="Roberts A."/>
            <person name="Saif S."/>
            <person name="Shea T."/>
            <person name="Sisk P."/>
            <person name="Sykes S."/>
            <person name="Wortman J."/>
            <person name="Nusbaum C."/>
            <person name="Birren B."/>
        </authorList>
    </citation>
    <scope>NUCLEOTIDE SEQUENCE [LARGE SCALE GENOMIC DNA]</scope>
    <source>
        <strain evidence="3">WRAIR2</strain>
    </source>
</reference>
<dbReference type="VEuPathDB" id="VectorBase:ADIR000187"/>
<feature type="region of interest" description="Disordered" evidence="1">
    <location>
        <begin position="1"/>
        <end position="23"/>
    </location>
</feature>
<evidence type="ECO:0000256" key="1">
    <source>
        <dbReference type="SAM" id="MobiDB-lite"/>
    </source>
</evidence>
<dbReference type="EnsemblMetazoa" id="ADIR000187-RA">
    <property type="protein sequence ID" value="ADIR000187-PA"/>
    <property type="gene ID" value="ADIR000187"/>
</dbReference>
<name>A0A182MXT4_9DIPT</name>
<evidence type="ECO:0000313" key="3">
    <source>
        <dbReference type="Proteomes" id="UP000075884"/>
    </source>
</evidence>
<protein>
    <submittedName>
        <fullName evidence="2">Uncharacterized protein</fullName>
    </submittedName>
</protein>
<dbReference type="Proteomes" id="UP000075884">
    <property type="component" value="Unassembled WGS sequence"/>
</dbReference>
<dbReference type="AlphaFoldDB" id="A0A182MXT4"/>
<dbReference type="STRING" id="7168.A0A182MXT4"/>
<proteinExistence type="predicted"/>
<sequence length="344" mass="39086">MDATVDRVDRDVPIEARPSNERRIPRTPRHIKVPLVRRGQLRQDLSVRVVRVLVPADDPIVLPTGRHQIVILRAPGQPQHAALMNLERFRRCRRIPQIPQLYRRCRILLAGQPQLRGHLRMPLGHPPADARLRITQLYDRLVLPQVPDYAPRRKHRRQDVLHLPVPRQPLHVLVRGHFRARAHRDGRVVQIPDEDLRLGRTARDEIVLERVVVEAPHRTLMLLLLRHERVLAGQQLCHVVHLQHAVLASTGDETARGGAGIGTGRPGQRLIEYSSRAAVVLKDASSCWAAVPAANIMGACWAGDQATFTIFCSSFTFMLCCAADSRQFRLIISMICAYRDDFEK</sequence>